<name>A0A151K3N5_9HYME</name>
<accession>A0A151K3N5</accession>
<reference evidence="3 4" key="1">
    <citation type="submission" date="2016-03" db="EMBL/GenBank/DDBJ databases">
        <title>Trachymyrmex septentrionalis WGS genome.</title>
        <authorList>
            <person name="Nygaard S."/>
            <person name="Hu H."/>
            <person name="Boomsma J."/>
            <person name="Zhang G."/>
        </authorList>
    </citation>
    <scope>NUCLEOTIDE SEQUENCE [LARGE SCALE GENOMIC DNA]</scope>
    <source>
        <strain evidence="3">Tsep2-gDNA-1</strain>
        <tissue evidence="3">Whole body</tissue>
    </source>
</reference>
<dbReference type="GO" id="GO:0046983">
    <property type="term" value="F:protein dimerization activity"/>
    <property type="evidence" value="ECO:0007669"/>
    <property type="project" value="InterPro"/>
</dbReference>
<dbReference type="EMBL" id="LKEZ01034405">
    <property type="protein sequence ID" value="KYN50754.1"/>
    <property type="molecule type" value="Genomic_DNA"/>
</dbReference>
<sequence length="89" mass="10215">NELAKSSFLEIFSNVTIALRILLIVPMSVTTVETLFKIKKKEVFERYTMTLTRSCDLTTILIEKELANSLGYVIVSDNVTKKKRNQNIF</sequence>
<keyword evidence="1" id="KW-0812">Transmembrane</keyword>
<comment type="caution">
    <text evidence="3">The sequence shown here is derived from an EMBL/GenBank/DDBJ whole genome shotgun (WGS) entry which is preliminary data.</text>
</comment>
<protein>
    <recommendedName>
        <fullName evidence="2">HAT C-terminal dimerisation domain-containing protein</fullName>
    </recommendedName>
</protein>
<proteinExistence type="predicted"/>
<evidence type="ECO:0000313" key="4">
    <source>
        <dbReference type="Proteomes" id="UP000078541"/>
    </source>
</evidence>
<feature type="domain" description="HAT C-terminal dimerisation" evidence="2">
    <location>
        <begin position="12"/>
        <end position="66"/>
    </location>
</feature>
<keyword evidence="4" id="KW-1185">Reference proteome</keyword>
<evidence type="ECO:0000313" key="3">
    <source>
        <dbReference type="EMBL" id="KYN50754.1"/>
    </source>
</evidence>
<dbReference type="AlphaFoldDB" id="A0A151K3N5"/>
<dbReference type="Proteomes" id="UP000078541">
    <property type="component" value="Unassembled WGS sequence"/>
</dbReference>
<keyword evidence="1" id="KW-1133">Transmembrane helix</keyword>
<evidence type="ECO:0000259" key="2">
    <source>
        <dbReference type="Pfam" id="PF05699"/>
    </source>
</evidence>
<evidence type="ECO:0000256" key="1">
    <source>
        <dbReference type="SAM" id="Phobius"/>
    </source>
</evidence>
<gene>
    <name evidence="3" type="ORF">ALC56_13779</name>
</gene>
<feature type="transmembrane region" description="Helical" evidence="1">
    <location>
        <begin position="17"/>
        <end position="36"/>
    </location>
</feature>
<feature type="non-terminal residue" evidence="3">
    <location>
        <position position="1"/>
    </location>
</feature>
<dbReference type="InterPro" id="IPR008906">
    <property type="entry name" value="HATC_C_dom"/>
</dbReference>
<dbReference type="Pfam" id="PF05699">
    <property type="entry name" value="Dimer_Tnp_hAT"/>
    <property type="match status" value="1"/>
</dbReference>
<keyword evidence="1" id="KW-0472">Membrane</keyword>
<organism evidence="3 4">
    <name type="scientific">Trachymyrmex septentrionalis</name>
    <dbReference type="NCBI Taxonomy" id="34720"/>
    <lineage>
        <taxon>Eukaryota</taxon>
        <taxon>Metazoa</taxon>
        <taxon>Ecdysozoa</taxon>
        <taxon>Arthropoda</taxon>
        <taxon>Hexapoda</taxon>
        <taxon>Insecta</taxon>
        <taxon>Pterygota</taxon>
        <taxon>Neoptera</taxon>
        <taxon>Endopterygota</taxon>
        <taxon>Hymenoptera</taxon>
        <taxon>Apocrita</taxon>
        <taxon>Aculeata</taxon>
        <taxon>Formicoidea</taxon>
        <taxon>Formicidae</taxon>
        <taxon>Myrmicinae</taxon>
        <taxon>Trachymyrmex</taxon>
    </lineage>
</organism>